<dbReference type="GO" id="GO:0004598">
    <property type="term" value="F:peptidylamidoglycolate lyase activity"/>
    <property type="evidence" value="ECO:0007669"/>
    <property type="project" value="UniProtKB-EC"/>
</dbReference>
<feature type="domain" description="Copper type II ascorbate-dependent monooxygenase N-terminal" evidence="19">
    <location>
        <begin position="39"/>
        <end position="156"/>
    </location>
</feature>
<evidence type="ECO:0000256" key="7">
    <source>
        <dbReference type="ARBA" id="ARBA00023157"/>
    </source>
</evidence>
<feature type="binding site" evidence="13">
    <location>
        <position position="575"/>
    </location>
    <ligand>
        <name>Cu(2+)</name>
        <dbReference type="ChEBI" id="CHEBI:29036"/>
        <label>1</label>
        <note>catalytic</note>
    </ligand>
</feature>
<feature type="domain" description="Copper type II ascorbate-dependent monooxygenase C-terminal" evidence="20">
    <location>
        <begin position="175"/>
        <end position="322"/>
    </location>
</feature>
<evidence type="ECO:0000256" key="18">
    <source>
        <dbReference type="SAM" id="SignalP"/>
    </source>
</evidence>
<feature type="disulfide bond" evidence="14">
    <location>
        <begin position="452"/>
        <end position="471"/>
    </location>
</feature>
<feature type="binding site" evidence="13">
    <location>
        <position position="974"/>
    </location>
    <ligand>
        <name>Zn(2+)</name>
        <dbReference type="ChEBI" id="CHEBI:29105"/>
        <note>catalytic</note>
    </ligand>
</feature>
<evidence type="ECO:0000256" key="8">
    <source>
        <dbReference type="ARBA" id="ARBA00023180"/>
    </source>
</evidence>
<feature type="chain" id="PRO_5022221193" description="Peptidylglycine monooxygenase" evidence="18">
    <location>
        <begin position="20"/>
        <end position="1377"/>
    </location>
</feature>
<keyword evidence="10" id="KW-0511">Multifunctional enzyme</keyword>
<dbReference type="GO" id="GO:0005576">
    <property type="term" value="C:extracellular region"/>
    <property type="evidence" value="ECO:0007669"/>
    <property type="project" value="TreeGrafter"/>
</dbReference>
<dbReference type="EMBL" id="VCGU01000011">
    <property type="protein sequence ID" value="TRY67348.1"/>
    <property type="molecule type" value="Genomic_DNA"/>
</dbReference>
<keyword evidence="17" id="KW-0472">Membrane</keyword>
<dbReference type="GO" id="GO:0006518">
    <property type="term" value="P:peptide metabolic process"/>
    <property type="evidence" value="ECO:0007669"/>
    <property type="project" value="InterPro"/>
</dbReference>
<dbReference type="Gene3D" id="2.60.120.310">
    <property type="entry name" value="Copper type II, ascorbate-dependent monooxygenase, N-terminal domain"/>
    <property type="match status" value="2"/>
</dbReference>
<dbReference type="InterPro" id="IPR011042">
    <property type="entry name" value="6-blade_b-propeller_TolB-like"/>
</dbReference>
<keyword evidence="13" id="KW-0862">Zinc</keyword>
<evidence type="ECO:0000256" key="12">
    <source>
        <dbReference type="PIRSR" id="PIRSR600720-1"/>
    </source>
</evidence>
<dbReference type="InterPro" id="IPR008977">
    <property type="entry name" value="PHM/PNGase_F_dom_sf"/>
</dbReference>
<evidence type="ECO:0000313" key="21">
    <source>
        <dbReference type="EMBL" id="TRY67348.1"/>
    </source>
</evidence>
<feature type="domain" description="Copper type II ascorbate-dependent monooxygenase C-terminal" evidence="20">
    <location>
        <begin position="535"/>
        <end position="668"/>
    </location>
</feature>
<keyword evidence="13" id="KW-0106">Calcium</keyword>
<feature type="domain" description="Copper type II ascorbate-dependent monooxygenase N-terminal" evidence="19">
    <location>
        <begin position="405"/>
        <end position="516"/>
    </location>
</feature>
<dbReference type="SUPFAM" id="SSF63829">
    <property type="entry name" value="Calcium-dependent phosphotriesterase"/>
    <property type="match status" value="1"/>
</dbReference>
<feature type="binding site" evidence="13">
    <location>
        <position position="1194"/>
    </location>
    <ligand>
        <name>Ca(2+)</name>
        <dbReference type="ChEBI" id="CHEBI:29108"/>
        <note>structural</note>
    </ligand>
</feature>
<evidence type="ECO:0000313" key="22">
    <source>
        <dbReference type="Proteomes" id="UP000318571"/>
    </source>
</evidence>
<feature type="disulfide bond" evidence="14">
    <location>
        <begin position="626"/>
        <end position="648"/>
    </location>
</feature>
<feature type="binding site" evidence="13">
    <location>
        <position position="1092"/>
    </location>
    <ligand>
        <name>Zn(2+)</name>
        <dbReference type="ChEBI" id="CHEBI:29105"/>
        <note>catalytic</note>
    </ligand>
</feature>
<evidence type="ECO:0000259" key="20">
    <source>
        <dbReference type="Pfam" id="PF03712"/>
    </source>
</evidence>
<dbReference type="InterPro" id="IPR036939">
    <property type="entry name" value="Cu2_ascorb_mOase_N_sf"/>
</dbReference>
<dbReference type="PROSITE" id="PS51125">
    <property type="entry name" value="NHL"/>
    <property type="match status" value="2"/>
</dbReference>
<evidence type="ECO:0008006" key="23">
    <source>
        <dbReference type="Google" id="ProtNLM"/>
    </source>
</evidence>
<dbReference type="Gene3D" id="2.60.120.230">
    <property type="match status" value="2"/>
</dbReference>
<accession>A0A553NPH6</accession>
<dbReference type="CDD" id="cd14958">
    <property type="entry name" value="NHL_PAL_like"/>
    <property type="match status" value="1"/>
</dbReference>
<gene>
    <name evidence="21" type="ORF">TCAL_12467</name>
</gene>
<dbReference type="InterPro" id="IPR001258">
    <property type="entry name" value="NHL_repeat"/>
</dbReference>
<evidence type="ECO:0000256" key="9">
    <source>
        <dbReference type="ARBA" id="ARBA00023239"/>
    </source>
</evidence>
<dbReference type="OrthoDB" id="10018185at2759"/>
<dbReference type="InterPro" id="IPR000323">
    <property type="entry name" value="Cu2_ascorb_mOase_N"/>
</dbReference>
<feature type="binding site" evidence="12">
    <location>
        <position position="1045"/>
    </location>
    <ligand>
        <name>a protein</name>
        <dbReference type="ChEBI" id="CHEBI:16541"/>
    </ligand>
    <ligandPart>
        <name>C-terminal Xaa-(2S)-2-hydroxyglycine residue</name>
        <dbReference type="ChEBI" id="CHEBI:142768"/>
    </ligandPart>
</feature>
<comment type="catalytic activity">
    <reaction evidence="1">
        <text>a [peptide]-C-terminal (2S)-2-hydroxyglycine = a [peptide]-C-terminal amide + glyoxylate</text>
        <dbReference type="Rhea" id="RHEA:20924"/>
        <dbReference type="Rhea" id="RHEA-COMP:13485"/>
        <dbReference type="Rhea" id="RHEA-COMP:15321"/>
        <dbReference type="ChEBI" id="CHEBI:36655"/>
        <dbReference type="ChEBI" id="CHEBI:137001"/>
        <dbReference type="ChEBI" id="CHEBI:142768"/>
        <dbReference type="EC" id="4.3.2.5"/>
    </reaction>
</comment>
<dbReference type="Gene3D" id="2.120.10.30">
    <property type="entry name" value="TolB, C-terminal domain"/>
    <property type="match status" value="1"/>
</dbReference>
<feature type="binding site" evidence="13">
    <location>
        <position position="577"/>
    </location>
    <ligand>
        <name>Cu(2+)</name>
        <dbReference type="ChEBI" id="CHEBI:29036"/>
        <label>1</label>
        <note>catalytic</note>
    </ligand>
</feature>
<feature type="region of interest" description="Disordered" evidence="16">
    <location>
        <begin position="1323"/>
        <end position="1346"/>
    </location>
</feature>
<evidence type="ECO:0000256" key="13">
    <source>
        <dbReference type="PIRSR" id="PIRSR600720-2"/>
    </source>
</evidence>
<feature type="compositionally biased region" description="Acidic residues" evidence="16">
    <location>
        <begin position="1331"/>
        <end position="1346"/>
    </location>
</feature>
<evidence type="ECO:0000259" key="19">
    <source>
        <dbReference type="Pfam" id="PF01082"/>
    </source>
</evidence>
<feature type="disulfide bond" evidence="14">
    <location>
        <begin position="1104"/>
        <end position="1115"/>
    </location>
</feature>
<evidence type="ECO:0000256" key="14">
    <source>
        <dbReference type="PIRSR" id="PIRSR600720-3"/>
    </source>
</evidence>
<evidence type="ECO:0000256" key="11">
    <source>
        <dbReference type="ARBA" id="ARBA00048431"/>
    </source>
</evidence>
<protein>
    <recommendedName>
        <fullName evidence="23">Peptidylglycine monooxygenase</fullName>
    </recommendedName>
</protein>
<dbReference type="PRINTS" id="PR00790">
    <property type="entry name" value="PAMONOXGNASE"/>
</dbReference>
<keyword evidence="9" id="KW-0456">Lyase</keyword>
<dbReference type="PANTHER" id="PTHR10680:SF14">
    <property type="entry name" value="PEPTIDYL-GLYCINE ALPHA-AMIDATING MONOOXYGENASE"/>
    <property type="match status" value="1"/>
</dbReference>
<feature type="region of interest" description="Disordered" evidence="16">
    <location>
        <begin position="323"/>
        <end position="386"/>
    </location>
</feature>
<dbReference type="InterPro" id="IPR000720">
    <property type="entry name" value="PHM/PAL"/>
</dbReference>
<keyword evidence="17" id="KW-0812">Transmembrane</keyword>
<feature type="binding site" evidence="13">
    <location>
        <position position="446"/>
    </location>
    <ligand>
        <name>Cu(2+)</name>
        <dbReference type="ChEBI" id="CHEBI:29036"/>
        <label>1</label>
        <note>catalytic</note>
    </ligand>
</feature>
<dbReference type="GO" id="GO:0005507">
    <property type="term" value="F:copper ion binding"/>
    <property type="evidence" value="ECO:0007669"/>
    <property type="project" value="InterPro"/>
</dbReference>
<evidence type="ECO:0000256" key="15">
    <source>
        <dbReference type="PROSITE-ProRule" id="PRU00504"/>
    </source>
</evidence>
<evidence type="ECO:0000256" key="16">
    <source>
        <dbReference type="SAM" id="MobiDB-lite"/>
    </source>
</evidence>
<comment type="catalytic activity">
    <reaction evidence="11">
        <text>a [peptide]-C-terminal glycine + 2 L-ascorbate + O2 = a [peptide]-C-terminal (2S)-2-hydroxyglycine + 2 monodehydro-L-ascorbate radical + H2O</text>
        <dbReference type="Rhea" id="RHEA:21452"/>
        <dbReference type="Rhea" id="RHEA-COMP:13486"/>
        <dbReference type="Rhea" id="RHEA-COMP:15321"/>
        <dbReference type="ChEBI" id="CHEBI:15377"/>
        <dbReference type="ChEBI" id="CHEBI:15379"/>
        <dbReference type="ChEBI" id="CHEBI:38290"/>
        <dbReference type="ChEBI" id="CHEBI:59513"/>
        <dbReference type="ChEBI" id="CHEBI:137000"/>
        <dbReference type="ChEBI" id="CHEBI:142768"/>
        <dbReference type="EC" id="1.14.17.3"/>
    </reaction>
</comment>
<comment type="similarity">
    <text evidence="3">In the N-terminal section; belongs to the copper type II ascorbate-dependent monooxygenase family.</text>
</comment>
<dbReference type="GO" id="GO:0016020">
    <property type="term" value="C:membrane"/>
    <property type="evidence" value="ECO:0007669"/>
    <property type="project" value="InterPro"/>
</dbReference>
<comment type="caution">
    <text evidence="21">The sequence shown here is derived from an EMBL/GenBank/DDBJ whole genome shotgun (WGS) entry which is preliminary data.</text>
</comment>
<evidence type="ECO:0000256" key="2">
    <source>
        <dbReference type="ARBA" id="ARBA00006026"/>
    </source>
</evidence>
<dbReference type="GO" id="GO:0004504">
    <property type="term" value="F:peptidylglycine monooxygenase activity"/>
    <property type="evidence" value="ECO:0007669"/>
    <property type="project" value="UniProtKB-EC"/>
</dbReference>
<evidence type="ECO:0000256" key="3">
    <source>
        <dbReference type="ARBA" id="ARBA00010263"/>
    </source>
</evidence>
<keyword evidence="8" id="KW-0325">Glycoprotein</keyword>
<evidence type="ECO:0000256" key="10">
    <source>
        <dbReference type="ARBA" id="ARBA00023268"/>
    </source>
</evidence>
<feature type="repeat" description="NHL" evidence="15">
    <location>
        <begin position="1088"/>
        <end position="1119"/>
    </location>
</feature>
<evidence type="ECO:0000256" key="17">
    <source>
        <dbReference type="SAM" id="Phobius"/>
    </source>
</evidence>
<feature type="binding site" evidence="13">
    <location>
        <position position="510"/>
    </location>
    <ligand>
        <name>Cu(2+)</name>
        <dbReference type="ChEBI" id="CHEBI:29036"/>
        <label>1</label>
        <note>catalytic</note>
    </ligand>
</feature>
<keyword evidence="4 13" id="KW-0479">Metal-binding</keyword>
<feature type="binding site" evidence="13">
    <location>
        <position position="976"/>
    </location>
    <ligand>
        <name>Ca(2+)</name>
        <dbReference type="ChEBI" id="CHEBI:29108"/>
        <note>structural</note>
    </ligand>
</feature>
<comment type="cofactor">
    <cofactor evidence="13">
        <name>Zn(2+)</name>
        <dbReference type="ChEBI" id="CHEBI:29105"/>
    </cofactor>
    <text evidence="13">Binds one Zn(2+) ion per subunit.</text>
</comment>
<keyword evidence="22" id="KW-1185">Reference proteome</keyword>
<evidence type="ECO:0000256" key="1">
    <source>
        <dbReference type="ARBA" id="ARBA00000686"/>
    </source>
</evidence>
<feature type="binding site" evidence="13">
    <location>
        <position position="910"/>
    </location>
    <ligand>
        <name>Ca(2+)</name>
        <dbReference type="ChEBI" id="CHEBI:29108"/>
        <note>structural</note>
    </ligand>
</feature>
<proteinExistence type="inferred from homology"/>
<feature type="binding site" evidence="12">
    <location>
        <position position="923"/>
    </location>
    <ligand>
        <name>a protein</name>
        <dbReference type="ChEBI" id="CHEBI:16541"/>
    </ligand>
    <ligandPart>
        <name>C-terminal Xaa-(2S)-2-hydroxyglycine residue</name>
        <dbReference type="ChEBI" id="CHEBI:142768"/>
    </ligandPart>
</feature>
<keyword evidence="6" id="KW-0677">Repeat</keyword>
<feature type="binding site" evidence="13">
    <location>
        <position position="647"/>
    </location>
    <ligand>
        <name>Cu(2+)</name>
        <dbReference type="ChEBI" id="CHEBI:29036"/>
        <label>1</label>
        <note>catalytic</note>
    </ligand>
</feature>
<keyword evidence="7 14" id="KW-1015">Disulfide bond</keyword>
<feature type="transmembrane region" description="Helical" evidence="17">
    <location>
        <begin position="1268"/>
        <end position="1288"/>
    </location>
</feature>
<dbReference type="Pfam" id="PF01436">
    <property type="entry name" value="NHL"/>
    <property type="match status" value="1"/>
</dbReference>
<comment type="similarity">
    <text evidence="2">In the C-terminal section; belongs to the peptidyl-alpha-hydroxyglycine alpha-amidating lyase family.</text>
</comment>
<evidence type="ECO:0000256" key="5">
    <source>
        <dbReference type="ARBA" id="ARBA00022729"/>
    </source>
</evidence>
<feature type="compositionally biased region" description="Polar residues" evidence="16">
    <location>
        <begin position="844"/>
        <end position="861"/>
    </location>
</feature>
<feature type="disulfide bond" evidence="14">
    <location>
        <begin position="415"/>
        <end position="465"/>
    </location>
</feature>
<dbReference type="Proteomes" id="UP000318571">
    <property type="component" value="Chromosome 4"/>
</dbReference>
<comment type="cofactor">
    <cofactor evidence="13">
        <name>Cu(2+)</name>
        <dbReference type="ChEBI" id="CHEBI:29036"/>
    </cofactor>
    <text evidence="13">Binds 2 Cu(2+) ions per subunit.</text>
</comment>
<evidence type="ECO:0000256" key="4">
    <source>
        <dbReference type="ARBA" id="ARBA00022723"/>
    </source>
</evidence>
<reference evidence="21 22" key="1">
    <citation type="journal article" date="2018" name="Nat. Ecol. Evol.">
        <title>Genomic signatures of mitonuclear coevolution across populations of Tigriopus californicus.</title>
        <authorList>
            <person name="Barreto F.S."/>
            <person name="Watson E.T."/>
            <person name="Lima T.G."/>
            <person name="Willett C.S."/>
            <person name="Edmands S."/>
            <person name="Li W."/>
            <person name="Burton R.S."/>
        </authorList>
    </citation>
    <scope>NUCLEOTIDE SEQUENCE [LARGE SCALE GENOMIC DNA]</scope>
    <source>
        <strain evidence="21 22">San Diego</strain>
    </source>
</reference>
<feature type="binding site" evidence="13">
    <location>
        <position position="445"/>
    </location>
    <ligand>
        <name>Cu(2+)</name>
        <dbReference type="ChEBI" id="CHEBI:29036"/>
        <label>1</label>
        <note>catalytic</note>
    </ligand>
</feature>
<feature type="region of interest" description="Disordered" evidence="16">
    <location>
        <begin position="812"/>
        <end position="885"/>
    </location>
</feature>
<feature type="disulfide bond" evidence="14">
    <location>
        <begin position="561"/>
        <end position="666"/>
    </location>
</feature>
<keyword evidence="13" id="KW-0186">Copper</keyword>
<dbReference type="OMA" id="AGDEMCN"/>
<feature type="binding site" evidence="13">
    <location>
        <position position="1193"/>
    </location>
    <ligand>
        <name>Zn(2+)</name>
        <dbReference type="ChEBI" id="CHEBI:29105"/>
        <note>catalytic</note>
    </ligand>
</feature>
<feature type="binding site" evidence="12">
    <location>
        <position position="1108"/>
    </location>
    <ligand>
        <name>a protein</name>
        <dbReference type="ChEBI" id="CHEBI:16541"/>
    </ligand>
    <ligandPart>
        <name>C-terminal Xaa-(2S)-2-hydroxyglycine residue</name>
        <dbReference type="ChEBI" id="CHEBI:142768"/>
    </ligandPart>
</feature>
<dbReference type="InterPro" id="IPR014784">
    <property type="entry name" value="Cu2_ascorb_mOase-like_C"/>
</dbReference>
<evidence type="ECO:0000256" key="6">
    <source>
        <dbReference type="ARBA" id="ARBA00022737"/>
    </source>
</evidence>
<feature type="repeat" description="NHL" evidence="15">
    <location>
        <begin position="959"/>
        <end position="1000"/>
    </location>
</feature>
<feature type="compositionally biased region" description="Low complexity" evidence="16">
    <location>
        <begin position="820"/>
        <end position="840"/>
    </location>
</feature>
<dbReference type="Pfam" id="PF03712">
    <property type="entry name" value="Cu2_monoox_C"/>
    <property type="match status" value="2"/>
</dbReference>
<feature type="signal peptide" evidence="18">
    <location>
        <begin position="1"/>
        <end position="19"/>
    </location>
</feature>
<keyword evidence="17" id="KW-1133">Transmembrane helix</keyword>
<dbReference type="Pfam" id="PF01082">
    <property type="entry name" value="Cu2_monooxygen"/>
    <property type="match status" value="2"/>
</dbReference>
<dbReference type="PANTHER" id="PTHR10680">
    <property type="entry name" value="PEPTIDYL-GLYCINE ALPHA-AMIDATING MONOOXYGENASE"/>
    <property type="match status" value="1"/>
</dbReference>
<dbReference type="InterPro" id="IPR024548">
    <property type="entry name" value="Cu2_monoox_C"/>
</dbReference>
<sequence>MRLWACLMGLWAGLSPIRAHSVHTRGEPPAQAGMGSSFTVNMPGVKPQGQDSYLCTAFKVSDLPVESHPFYITRFEPSQARGERAHHMLFYGCNKPFGYKPGETWDCRHHTVCQEGSSVMYAWAKNAPPTTLPADVSFAMVDTPYFVLQVHYVNSLEEADNTGLQLYYQTQATKYSAGIYLLLRSNLHIPPNVAKTHGDINCQVASSKPIHLFAYRTHAHKLSTVISGYIYSADSDSYTPIAKGNPQWPQAFYPMDQIHTVKSGEFLVAQCTYDTIGFNQSTRIGATAGDEMCNLYLMYYKEDSHAEYKSCFDVQSTKVAENIPKDSDVPLPPNPLLEEHAKHSHLDEDSITTHRSRGKGDLDNPLEEPSSAQEKGGRRKGDLEAPVVDETLTNVKSVEIHMVGAVPTINDDYMCQAFEIKNVLENKCRIYITQFDANANAQRAHHMILQKCRRPLKREGEIWNCLHHSMCDDQSKIMYAWAKDAPPTALPPDVGFSLDADDGFLVLQVHYKHPLDEKDFTGLTMHYTEDRPSNIAGIYLLYRSYLRIPPQVPVVHGNINCRIPTPMTLFAFRTHTHKLGKVVTGYKFKDGEMKEFARGDPQKPQTFYPMKQFETIESGDYLVARCVFNSMSMNDTVRIGATAQDEMCNLYLMYYSPDENNNFHLCGDEQIRHISTLIPEDTQNQIQGELPISYSNEDNSNYLDVNSSAFVPSKIKKKGGSSDHLRFRRHASYSNNHMQPGQIYPQQPIPVQYSYPSQSQYPLPYPMQQVPQNNPPALAPPSSPIQYGFPVMGPNTNNFGLGQYNGGVGGDGFYSQFLPQAGQPDPNLQQQQPQQQFGPRPVNPQDQTKEPNSVTRPSTEATTRKPRPIASIHGVNEGNRKGKQMEKGLYPVPNWPPKITMDKIGQVSGVSLDIYGNPVVFHRGDRIWNFNTFKSNNVYSGDKDKPIKDDTILTLDGAGNIINSWGSNLFFLPHMLTVDKQNNIWVTDVAMHQVFKFQPYGGPTKKPVIVLGDPFVPGRDDRHYCKPTAVAVSDDGKTFYVADGYCNSRIIKYSLRVDKDGYHNVSIVTQWGQANGAGLSITRSPYAFNIPHGLALASDKNLICVADRENGRIQCFNADSGNFVRSLQPPEMGSTVYSVDYAPVGGGRIYAVCGPEPFGVLTGKVTQGYVIDINSGNVLSTFNGDGKGFQKPHDLAVTPNGSIVYEVELQPFKVWKLTDGKTVIPGNALPTYPAVPGSPFQTDGLNPASKLAKESLEKIGNMIPTSGIGATVALASVVLTCLISLCLACRRCRKRGKGTMTAGAKKKGDGKLDLGDLLGRSKEGFQPLKQDDDDEAANLSSDSDDLEEFSVPALRAYELRYRPQIRRHERRETLFLT</sequence>
<name>A0A553NPH6_TIGCA</name>
<feature type="disulfide bond" evidence="14">
    <location>
        <begin position="1025"/>
        <end position="1046"/>
    </location>
</feature>
<keyword evidence="5 18" id="KW-0732">Signal</keyword>
<feature type="compositionally biased region" description="Basic and acidic residues" evidence="16">
    <location>
        <begin position="337"/>
        <end position="362"/>
    </location>
</feature>
<organism evidence="21 22">
    <name type="scientific">Tigriopus californicus</name>
    <name type="common">Marine copepod</name>
    <dbReference type="NCBI Taxonomy" id="6832"/>
    <lineage>
        <taxon>Eukaryota</taxon>
        <taxon>Metazoa</taxon>
        <taxon>Ecdysozoa</taxon>
        <taxon>Arthropoda</taxon>
        <taxon>Crustacea</taxon>
        <taxon>Multicrustacea</taxon>
        <taxon>Hexanauplia</taxon>
        <taxon>Copepoda</taxon>
        <taxon>Harpacticoida</taxon>
        <taxon>Harpacticidae</taxon>
        <taxon>Tigriopus</taxon>
    </lineage>
</organism>
<dbReference type="SUPFAM" id="SSF49742">
    <property type="entry name" value="PHM/PNGase F"/>
    <property type="match status" value="4"/>
</dbReference>